<dbReference type="PROSITE" id="PS51978">
    <property type="entry name" value="PBC"/>
    <property type="match status" value="1"/>
</dbReference>
<feature type="compositionally biased region" description="Pro residues" evidence="2">
    <location>
        <begin position="19"/>
        <end position="31"/>
    </location>
</feature>
<dbReference type="GO" id="GO:0003700">
    <property type="term" value="F:DNA-binding transcription factor activity"/>
    <property type="evidence" value="ECO:0007669"/>
    <property type="project" value="InterPro"/>
</dbReference>
<dbReference type="InterPro" id="IPR005542">
    <property type="entry name" value="PBX_PBC_dom"/>
</dbReference>
<gene>
    <name evidence="4" type="ORF">QR98_0047940</name>
</gene>
<dbReference type="Proteomes" id="UP000616769">
    <property type="component" value="Unassembled WGS sequence"/>
</dbReference>
<name>A0A132A7C4_SARSC</name>
<dbReference type="AlphaFoldDB" id="A0A132A7C4"/>
<feature type="domain" description="PBC" evidence="3">
    <location>
        <begin position="39"/>
        <end position="76"/>
    </location>
</feature>
<organism evidence="4 5">
    <name type="scientific">Sarcoptes scabiei</name>
    <name type="common">Itch mite</name>
    <name type="synonym">Acarus scabiei</name>
    <dbReference type="NCBI Taxonomy" id="52283"/>
    <lineage>
        <taxon>Eukaryota</taxon>
        <taxon>Metazoa</taxon>
        <taxon>Ecdysozoa</taxon>
        <taxon>Arthropoda</taxon>
        <taxon>Chelicerata</taxon>
        <taxon>Arachnida</taxon>
        <taxon>Acari</taxon>
        <taxon>Acariformes</taxon>
        <taxon>Sarcoptiformes</taxon>
        <taxon>Astigmata</taxon>
        <taxon>Psoroptidia</taxon>
        <taxon>Sarcoptoidea</taxon>
        <taxon>Sarcoptidae</taxon>
        <taxon>Sarcoptinae</taxon>
        <taxon>Sarcoptes</taxon>
    </lineage>
</organism>
<evidence type="ECO:0000256" key="1">
    <source>
        <dbReference type="ARBA" id="ARBA00004123"/>
    </source>
</evidence>
<proteinExistence type="predicted"/>
<dbReference type="GO" id="GO:0005634">
    <property type="term" value="C:nucleus"/>
    <property type="evidence" value="ECO:0007669"/>
    <property type="project" value="UniProtKB-SubCell"/>
</dbReference>
<comment type="subcellular location">
    <subcellularLocation>
        <location evidence="1">Nucleus</location>
    </subcellularLocation>
</comment>
<protein>
    <recommendedName>
        <fullName evidence="3">PBC domain-containing protein</fullName>
    </recommendedName>
</protein>
<dbReference type="EMBL" id="JXLN01010786">
    <property type="protein sequence ID" value="KPM06320.1"/>
    <property type="molecule type" value="Genomic_DNA"/>
</dbReference>
<sequence>MSTNAVVGGHYGSPLDGSQPPPPPGLVPTGPPDHGSGPASRQDINDILQQIMNITDQSLDEAQARFCPIEYKHNHS</sequence>
<reference evidence="4 5" key="1">
    <citation type="journal article" date="2015" name="Parasit. Vectors">
        <title>Draft genome of the scabies mite.</title>
        <authorList>
            <person name="Rider S.D.Jr."/>
            <person name="Morgan M.S."/>
            <person name="Arlian L.G."/>
        </authorList>
    </citation>
    <scope>NUCLEOTIDE SEQUENCE [LARGE SCALE GENOMIC DNA]</scope>
    <source>
        <strain evidence="4">Arlian Lab</strain>
    </source>
</reference>
<feature type="region of interest" description="Disordered" evidence="2">
    <location>
        <begin position="1"/>
        <end position="43"/>
    </location>
</feature>
<evidence type="ECO:0000259" key="3">
    <source>
        <dbReference type="PROSITE" id="PS51978"/>
    </source>
</evidence>
<evidence type="ECO:0000313" key="5">
    <source>
        <dbReference type="Proteomes" id="UP000616769"/>
    </source>
</evidence>
<comment type="caution">
    <text evidence="4">The sequence shown here is derived from an EMBL/GenBank/DDBJ whole genome shotgun (WGS) entry which is preliminary data.</text>
</comment>
<accession>A0A132A7C4</accession>
<evidence type="ECO:0000313" key="4">
    <source>
        <dbReference type="EMBL" id="KPM06320.1"/>
    </source>
</evidence>
<evidence type="ECO:0000256" key="2">
    <source>
        <dbReference type="SAM" id="MobiDB-lite"/>
    </source>
</evidence>
<dbReference type="VEuPathDB" id="VectorBase:SSCA000073"/>